<organism evidence="1 2">
    <name type="scientific">Canavalia gladiata</name>
    <name type="common">Sword bean</name>
    <name type="synonym">Dolichos gladiatus</name>
    <dbReference type="NCBI Taxonomy" id="3824"/>
    <lineage>
        <taxon>Eukaryota</taxon>
        <taxon>Viridiplantae</taxon>
        <taxon>Streptophyta</taxon>
        <taxon>Embryophyta</taxon>
        <taxon>Tracheophyta</taxon>
        <taxon>Spermatophyta</taxon>
        <taxon>Magnoliopsida</taxon>
        <taxon>eudicotyledons</taxon>
        <taxon>Gunneridae</taxon>
        <taxon>Pentapetalae</taxon>
        <taxon>rosids</taxon>
        <taxon>fabids</taxon>
        <taxon>Fabales</taxon>
        <taxon>Fabaceae</taxon>
        <taxon>Papilionoideae</taxon>
        <taxon>50 kb inversion clade</taxon>
        <taxon>NPAAA clade</taxon>
        <taxon>indigoferoid/millettioid clade</taxon>
        <taxon>Phaseoleae</taxon>
        <taxon>Canavalia</taxon>
    </lineage>
</organism>
<gene>
    <name evidence="1" type="ORF">VNO77_14544</name>
</gene>
<proteinExistence type="predicted"/>
<comment type="caution">
    <text evidence="1">The sequence shown here is derived from an EMBL/GenBank/DDBJ whole genome shotgun (WGS) entry which is preliminary data.</text>
</comment>
<sequence length="225" mass="24895">MLNFSTFGLCCQVVDFLSSRLARPDKVRQGTLSFAHTRLHKFISLHFVCTSPAEIWTHSSTIGSTTHSSFEDAPVLRIHRGLSSLPPASILLCRFSISPSVSQFNLEEPRSVTLTDLYTLITVFHGGYIGLMIDLDSMCMIYHAKPSLATNQLQTSHDDDHILREGKLKCGGAISSSRRASNRSWARGNTWSQSSCRMRGVVTGLTSGFDFAAPCTCTLEEFDQK</sequence>
<evidence type="ECO:0000313" key="1">
    <source>
        <dbReference type="EMBL" id="KAK7344660.1"/>
    </source>
</evidence>
<dbReference type="Proteomes" id="UP001367508">
    <property type="component" value="Unassembled WGS sequence"/>
</dbReference>
<dbReference type="EMBL" id="JAYMYQ010000003">
    <property type="protein sequence ID" value="KAK7344660.1"/>
    <property type="molecule type" value="Genomic_DNA"/>
</dbReference>
<dbReference type="AlphaFoldDB" id="A0AAN9QNR9"/>
<name>A0AAN9QNR9_CANGL</name>
<keyword evidence="2" id="KW-1185">Reference proteome</keyword>
<accession>A0AAN9QNR9</accession>
<protein>
    <submittedName>
        <fullName evidence="1">Uncharacterized protein</fullName>
    </submittedName>
</protein>
<evidence type="ECO:0000313" key="2">
    <source>
        <dbReference type="Proteomes" id="UP001367508"/>
    </source>
</evidence>
<reference evidence="1 2" key="1">
    <citation type="submission" date="2024-01" db="EMBL/GenBank/DDBJ databases">
        <title>The genomes of 5 underutilized Papilionoideae crops provide insights into root nodulation and disease resistanc.</title>
        <authorList>
            <person name="Jiang F."/>
        </authorList>
    </citation>
    <scope>NUCLEOTIDE SEQUENCE [LARGE SCALE GENOMIC DNA]</scope>
    <source>
        <strain evidence="1">LVBAO_FW01</strain>
        <tissue evidence="1">Leaves</tissue>
    </source>
</reference>